<dbReference type="EMBL" id="CM045758">
    <property type="protein sequence ID" value="KAI8029053.1"/>
    <property type="molecule type" value="Genomic_DNA"/>
</dbReference>
<gene>
    <name evidence="1" type="ORF">LOK49_LG01G00499</name>
</gene>
<organism evidence="1 2">
    <name type="scientific">Camellia lanceoleosa</name>
    <dbReference type="NCBI Taxonomy" id="1840588"/>
    <lineage>
        <taxon>Eukaryota</taxon>
        <taxon>Viridiplantae</taxon>
        <taxon>Streptophyta</taxon>
        <taxon>Embryophyta</taxon>
        <taxon>Tracheophyta</taxon>
        <taxon>Spermatophyta</taxon>
        <taxon>Magnoliopsida</taxon>
        <taxon>eudicotyledons</taxon>
        <taxon>Gunneridae</taxon>
        <taxon>Pentapetalae</taxon>
        <taxon>asterids</taxon>
        <taxon>Ericales</taxon>
        <taxon>Theaceae</taxon>
        <taxon>Camellia</taxon>
    </lineage>
</organism>
<evidence type="ECO:0000313" key="1">
    <source>
        <dbReference type="EMBL" id="KAI8029053.1"/>
    </source>
</evidence>
<proteinExistence type="predicted"/>
<reference evidence="1 2" key="1">
    <citation type="journal article" date="2022" name="Plant J.">
        <title>Chromosome-level genome of Camellia lanceoleosa provides a valuable resource for understanding genome evolution and self-incompatibility.</title>
        <authorList>
            <person name="Gong W."/>
            <person name="Xiao S."/>
            <person name="Wang L."/>
            <person name="Liao Z."/>
            <person name="Chang Y."/>
            <person name="Mo W."/>
            <person name="Hu G."/>
            <person name="Li W."/>
            <person name="Zhao G."/>
            <person name="Zhu H."/>
            <person name="Hu X."/>
            <person name="Ji K."/>
            <person name="Xiang X."/>
            <person name="Song Q."/>
            <person name="Yuan D."/>
            <person name="Jin S."/>
            <person name="Zhang L."/>
        </authorList>
    </citation>
    <scope>NUCLEOTIDE SEQUENCE [LARGE SCALE GENOMIC DNA]</scope>
    <source>
        <strain evidence="1">SQ_2022a</strain>
    </source>
</reference>
<comment type="caution">
    <text evidence="1">The sequence shown here is derived from an EMBL/GenBank/DDBJ whole genome shotgun (WGS) entry which is preliminary data.</text>
</comment>
<keyword evidence="2" id="KW-1185">Reference proteome</keyword>
<evidence type="ECO:0000313" key="2">
    <source>
        <dbReference type="Proteomes" id="UP001060215"/>
    </source>
</evidence>
<protein>
    <submittedName>
        <fullName evidence="1">LysM domain receptor-like kinase 3</fullName>
    </submittedName>
</protein>
<name>A0ACC0IVC1_9ERIC</name>
<sequence length="689" mass="77082">MCKSKTSTDVIESKKSSSRISRTTTTRSSQRSMRQSSESYRTSSQKTLSDPSTSNNFTSGNCTTTGSSYNKGSYESSSISNRTSWSSLRESLPENAQIYEFSEICSATNNFLAKKFSSSSSSVSWRCVIRGNDVVVFQRKFRRPIHSEDLRHRLSLIYKSHHTSLIKLRGASVSGTYIYLVYDYIHGGNLANCLRNSQNPNFTVLSNWMSRMQIATDIAHGLDYIHHSTGLSSNSGFIHNHIKSSSIIVIEPSLNAKLCHFGTADLCGEIANSEEAEESKLSRFKKSDSRAMVFEGTRGYMSPEFQSAGVATQKSDVFALGVVILELLSGEEPFRFIHDGESGGYRRVSVVETAREAVEGGGGGRLRRWMDRRLKDSYPVEVAEKIVRAGLDCADPDPDRRPDMGRVASRISKLYLESKHWADKIGVPTDFTISLAPRSTFEWNMKIFAIGAELRLKKSLDIVENYMTEALEGRKEAPSDDLLSRFMKKRDIGGNLFPNTVLKRIALNFVLMGRDTSSVALIWFLPSMTNPHLGEYMACSPADEQCGDHRRRTQLNECLNEITRALLQVDVQFKLVRDIQTNIKKPVNIDDLIFGHNKHGCSCVVVNGDVVAQGSQFSLKDVEVVVAQIDLDAEPKRAWVHGQFRKGDKLYWFLGALGQLSSMLLKSEGAHPKGEDSSESRYPNRRQEP</sequence>
<dbReference type="Proteomes" id="UP001060215">
    <property type="component" value="Chromosome 1"/>
</dbReference>
<accession>A0ACC0IVC1</accession>